<evidence type="ECO:0000313" key="1">
    <source>
        <dbReference type="EMBL" id="KIM76276.1"/>
    </source>
</evidence>
<proteinExistence type="predicted"/>
<dbReference type="EMBL" id="KN833036">
    <property type="protein sequence ID" value="KIM76276.1"/>
    <property type="molecule type" value="Genomic_DNA"/>
</dbReference>
<dbReference type="AlphaFoldDB" id="A0A0C3F994"/>
<dbReference type="HOGENOM" id="CLU_2961668_0_0_1"/>
<protein>
    <submittedName>
        <fullName evidence="1">Uncharacterized protein</fullName>
    </submittedName>
</protein>
<reference evidence="2" key="2">
    <citation type="submission" date="2015-01" db="EMBL/GenBank/DDBJ databases">
        <title>Evolutionary Origins and Diversification of the Mycorrhizal Mutualists.</title>
        <authorList>
            <consortium name="DOE Joint Genome Institute"/>
            <consortium name="Mycorrhizal Genomics Consortium"/>
            <person name="Kohler A."/>
            <person name="Kuo A."/>
            <person name="Nagy L.G."/>
            <person name="Floudas D."/>
            <person name="Copeland A."/>
            <person name="Barry K.W."/>
            <person name="Cichocki N."/>
            <person name="Veneault-Fourrey C."/>
            <person name="LaButti K."/>
            <person name="Lindquist E.A."/>
            <person name="Lipzen A."/>
            <person name="Lundell T."/>
            <person name="Morin E."/>
            <person name="Murat C."/>
            <person name="Riley R."/>
            <person name="Ohm R."/>
            <person name="Sun H."/>
            <person name="Tunlid A."/>
            <person name="Henrissat B."/>
            <person name="Grigoriev I.V."/>
            <person name="Hibbett D.S."/>
            <person name="Martin F."/>
        </authorList>
    </citation>
    <scope>NUCLEOTIDE SEQUENCE [LARGE SCALE GENOMIC DNA]</scope>
    <source>
        <strain evidence="2">F 1598</strain>
    </source>
</reference>
<name>A0A0C3F994_PILCF</name>
<accession>A0A0C3F994</accession>
<sequence>MAPKSFKVPTPFNTSKALRVSCSRYNLSRTGGSKGAGECSEDFPVLGCLLRRQGGCSEG</sequence>
<keyword evidence="2" id="KW-1185">Reference proteome</keyword>
<reference evidence="1 2" key="1">
    <citation type="submission" date="2014-04" db="EMBL/GenBank/DDBJ databases">
        <authorList>
            <consortium name="DOE Joint Genome Institute"/>
            <person name="Kuo A."/>
            <person name="Tarkka M."/>
            <person name="Buscot F."/>
            <person name="Kohler A."/>
            <person name="Nagy L.G."/>
            <person name="Floudas D."/>
            <person name="Copeland A."/>
            <person name="Barry K.W."/>
            <person name="Cichocki N."/>
            <person name="Veneault-Fourrey C."/>
            <person name="LaButti K."/>
            <person name="Lindquist E.A."/>
            <person name="Lipzen A."/>
            <person name="Lundell T."/>
            <person name="Morin E."/>
            <person name="Murat C."/>
            <person name="Sun H."/>
            <person name="Tunlid A."/>
            <person name="Henrissat B."/>
            <person name="Grigoriev I.V."/>
            <person name="Hibbett D.S."/>
            <person name="Martin F."/>
            <person name="Nordberg H.P."/>
            <person name="Cantor M.N."/>
            <person name="Hua S.X."/>
        </authorList>
    </citation>
    <scope>NUCLEOTIDE SEQUENCE [LARGE SCALE GENOMIC DNA]</scope>
    <source>
        <strain evidence="1 2">F 1598</strain>
    </source>
</reference>
<organism evidence="1 2">
    <name type="scientific">Piloderma croceum (strain F 1598)</name>
    <dbReference type="NCBI Taxonomy" id="765440"/>
    <lineage>
        <taxon>Eukaryota</taxon>
        <taxon>Fungi</taxon>
        <taxon>Dikarya</taxon>
        <taxon>Basidiomycota</taxon>
        <taxon>Agaricomycotina</taxon>
        <taxon>Agaricomycetes</taxon>
        <taxon>Agaricomycetidae</taxon>
        <taxon>Atheliales</taxon>
        <taxon>Atheliaceae</taxon>
        <taxon>Piloderma</taxon>
    </lineage>
</organism>
<dbReference type="InParanoid" id="A0A0C3F994"/>
<evidence type="ECO:0000313" key="2">
    <source>
        <dbReference type="Proteomes" id="UP000054166"/>
    </source>
</evidence>
<gene>
    <name evidence="1" type="ORF">PILCRDRAFT_826456</name>
</gene>
<dbReference type="Proteomes" id="UP000054166">
    <property type="component" value="Unassembled WGS sequence"/>
</dbReference>